<proteinExistence type="predicted"/>
<reference evidence="2" key="1">
    <citation type="submission" date="2018-07" db="EMBL/GenBank/DDBJ databases">
        <authorList>
            <consortium name="PulseNet: The National Subtyping Network for Foodborne Disease Surveillance"/>
            <person name="Tarr C.L."/>
            <person name="Trees E."/>
            <person name="Katz L.S."/>
            <person name="Carleton-Romer H.A."/>
            <person name="Stroika S."/>
            <person name="Kucerova Z."/>
            <person name="Roache K.F."/>
            <person name="Sabol A.L."/>
            <person name="Besser J."/>
            <person name="Gerner-Smidt P."/>
        </authorList>
    </citation>
    <scope>NUCLEOTIDE SEQUENCE</scope>
    <source>
        <strain evidence="2">PNUSAS007787</strain>
    </source>
</reference>
<evidence type="ECO:0000256" key="1">
    <source>
        <dbReference type="SAM" id="SignalP"/>
    </source>
</evidence>
<evidence type="ECO:0000313" key="2">
    <source>
        <dbReference type="EMBL" id="EDF4291696.1"/>
    </source>
</evidence>
<organism evidence="2">
    <name type="scientific">Salmonella muenchen</name>
    <dbReference type="NCBI Taxonomy" id="596"/>
    <lineage>
        <taxon>Bacteria</taxon>
        <taxon>Pseudomonadati</taxon>
        <taxon>Pseudomonadota</taxon>
        <taxon>Gammaproteobacteria</taxon>
        <taxon>Enterobacterales</taxon>
        <taxon>Enterobacteriaceae</taxon>
        <taxon>Salmonella</taxon>
    </lineage>
</organism>
<sequence length="83" mass="9259">MTRKRYNVRLRPAATAVAAVLSLSACTFQEMDRMSRKTQASGDIARGHVSEQMRSSQGALVWTDKPWVNLKPVPTVSRDTPLE</sequence>
<dbReference type="PROSITE" id="PS51257">
    <property type="entry name" value="PROKAR_LIPOPROTEIN"/>
    <property type="match status" value="1"/>
</dbReference>
<gene>
    <name evidence="2" type="ORF">BZ227_25125</name>
</gene>
<comment type="caution">
    <text evidence="2">The sequence shown here is derived from an EMBL/GenBank/DDBJ whole genome shotgun (WGS) entry which is preliminary data.</text>
</comment>
<name>A0A628R776_SALMU</name>
<evidence type="ECO:0008006" key="3">
    <source>
        <dbReference type="Google" id="ProtNLM"/>
    </source>
</evidence>
<accession>A0A628R776</accession>
<dbReference type="EMBL" id="AAMAUL010000053">
    <property type="protein sequence ID" value="EDF4291696.1"/>
    <property type="molecule type" value="Genomic_DNA"/>
</dbReference>
<feature type="chain" id="PRO_5026021735" description="PilN family type IVB pilus formation outer membrane protein" evidence="1">
    <location>
        <begin position="26"/>
        <end position="83"/>
    </location>
</feature>
<feature type="non-terminal residue" evidence="2">
    <location>
        <position position="83"/>
    </location>
</feature>
<protein>
    <recommendedName>
        <fullName evidence="3">PilN family type IVB pilus formation outer membrane protein</fullName>
    </recommendedName>
</protein>
<keyword evidence="1" id="KW-0732">Signal</keyword>
<feature type="signal peptide" evidence="1">
    <location>
        <begin position="1"/>
        <end position="25"/>
    </location>
</feature>
<dbReference type="AlphaFoldDB" id="A0A628R776"/>